<dbReference type="AlphaFoldDB" id="A0ABD1HD09"/>
<feature type="region of interest" description="Disordered" evidence="1">
    <location>
        <begin position="1"/>
        <end position="24"/>
    </location>
</feature>
<reference evidence="2 3" key="1">
    <citation type="submission" date="2024-06" db="EMBL/GenBank/DDBJ databases">
        <title>A chromosome level genome sequence of Diviner's sage (Salvia divinorum).</title>
        <authorList>
            <person name="Ford S.A."/>
            <person name="Ro D.-K."/>
            <person name="Ness R.W."/>
            <person name="Phillips M.A."/>
        </authorList>
    </citation>
    <scope>NUCLEOTIDE SEQUENCE [LARGE SCALE GENOMIC DNA]</scope>
    <source>
        <strain evidence="2">SAF-2024a</strain>
        <tissue evidence="2">Leaf</tissue>
    </source>
</reference>
<feature type="compositionally biased region" description="Low complexity" evidence="1">
    <location>
        <begin position="8"/>
        <end position="21"/>
    </location>
</feature>
<dbReference type="PANTHER" id="PTHR48213:SF1">
    <property type="entry name" value="PROSTATIC SPERMINE-BINDING-LIKE PROTEIN"/>
    <property type="match status" value="1"/>
</dbReference>
<proteinExistence type="predicted"/>
<accession>A0ABD1HD09</accession>
<protein>
    <submittedName>
        <fullName evidence="2">Uncharacterized protein</fullName>
    </submittedName>
</protein>
<sequence length="207" mass="22670">MMRFLGKTTASAARSAGSSTTEVCGVGDEVLSAWELVNESQSDDEDLYSYDSEEANSTADSVSDDDLEPVPAEDDDDEKDVDVDEDAPAPRDFVSASDVIAIQEMSVSPPMTLPVAVTLNYVARDYAEDYCDDGSVKDAEGGDDDDDVEDYDFDDELVPWKLKGRFGKQRISKMGIRKMGQRGGPKLTAKKLPYYVNRPGFAHGKLR</sequence>
<dbReference type="EMBL" id="JBEAFC010000006">
    <property type="protein sequence ID" value="KAL1554326.1"/>
    <property type="molecule type" value="Genomic_DNA"/>
</dbReference>
<keyword evidence="3" id="KW-1185">Reference proteome</keyword>
<evidence type="ECO:0000256" key="1">
    <source>
        <dbReference type="SAM" id="MobiDB-lite"/>
    </source>
</evidence>
<organism evidence="2 3">
    <name type="scientific">Salvia divinorum</name>
    <name type="common">Maria pastora</name>
    <name type="synonym">Diviner's sage</name>
    <dbReference type="NCBI Taxonomy" id="28513"/>
    <lineage>
        <taxon>Eukaryota</taxon>
        <taxon>Viridiplantae</taxon>
        <taxon>Streptophyta</taxon>
        <taxon>Embryophyta</taxon>
        <taxon>Tracheophyta</taxon>
        <taxon>Spermatophyta</taxon>
        <taxon>Magnoliopsida</taxon>
        <taxon>eudicotyledons</taxon>
        <taxon>Gunneridae</taxon>
        <taxon>Pentapetalae</taxon>
        <taxon>asterids</taxon>
        <taxon>lamiids</taxon>
        <taxon>Lamiales</taxon>
        <taxon>Lamiaceae</taxon>
        <taxon>Nepetoideae</taxon>
        <taxon>Mentheae</taxon>
        <taxon>Salviinae</taxon>
        <taxon>Salvia</taxon>
        <taxon>Salvia subgen. Calosphace</taxon>
    </lineage>
</organism>
<feature type="region of interest" description="Disordered" evidence="1">
    <location>
        <begin position="37"/>
        <end position="95"/>
    </location>
</feature>
<feature type="compositionally biased region" description="Acidic residues" evidence="1">
    <location>
        <begin position="41"/>
        <end position="54"/>
    </location>
</feature>
<dbReference type="Proteomes" id="UP001567538">
    <property type="component" value="Unassembled WGS sequence"/>
</dbReference>
<feature type="compositionally biased region" description="Acidic residues" evidence="1">
    <location>
        <begin position="62"/>
        <end position="87"/>
    </location>
</feature>
<evidence type="ECO:0000313" key="3">
    <source>
        <dbReference type="Proteomes" id="UP001567538"/>
    </source>
</evidence>
<gene>
    <name evidence="2" type="ORF">AAHA92_14896</name>
</gene>
<comment type="caution">
    <text evidence="2">The sequence shown here is derived from an EMBL/GenBank/DDBJ whole genome shotgun (WGS) entry which is preliminary data.</text>
</comment>
<evidence type="ECO:0000313" key="2">
    <source>
        <dbReference type="EMBL" id="KAL1554326.1"/>
    </source>
</evidence>
<name>A0ABD1HD09_SALDI</name>
<dbReference type="PANTHER" id="PTHR48213">
    <property type="entry name" value="VID27-LIKE PROTEIN"/>
    <property type="match status" value="1"/>
</dbReference>